<evidence type="ECO:0000313" key="3">
    <source>
        <dbReference type="EMBL" id="GII41791.1"/>
    </source>
</evidence>
<evidence type="ECO:0000259" key="2">
    <source>
        <dbReference type="Pfam" id="PF02698"/>
    </source>
</evidence>
<evidence type="ECO:0000256" key="1">
    <source>
        <dbReference type="SAM" id="Phobius"/>
    </source>
</evidence>
<dbReference type="InterPro" id="IPR003848">
    <property type="entry name" value="DUF218"/>
</dbReference>
<sequence>MIRLPRPPWSRATLRTAFQIVVVLSLLPLGPITWAWLDSASHRVVARPGADWIDSVPVMPAALVLGAGIGGDRPTPMLRSRLDLAARLYQAGKIRAILVSGDNSRVGYDEPTVMRDYLVTQGIPVTKIALDYAGFDTWDSCVRANKIFGATRLVVVTQEFHLPRAVALCRTAGMETFGVGDDSSRDWPLETAVYAAREIPAAAKALLNSLVLNSSPRFLGPRETSLDDAIAG</sequence>
<dbReference type="PANTHER" id="PTHR30336">
    <property type="entry name" value="INNER MEMBRANE PROTEIN, PROBABLE PERMEASE"/>
    <property type="match status" value="1"/>
</dbReference>
<keyword evidence="1" id="KW-1133">Transmembrane helix</keyword>
<accession>A0A8J3UEF4</accession>
<reference evidence="3 4" key="1">
    <citation type="submission" date="2021-01" db="EMBL/GenBank/DDBJ databases">
        <title>Whole genome shotgun sequence of Planotetraspora phitsanulokensis NBRC 104273.</title>
        <authorList>
            <person name="Komaki H."/>
            <person name="Tamura T."/>
        </authorList>
    </citation>
    <scope>NUCLEOTIDE SEQUENCE [LARGE SCALE GENOMIC DNA]</scope>
    <source>
        <strain evidence="3 4">NBRC 104273</strain>
    </source>
</reference>
<dbReference type="Proteomes" id="UP000622547">
    <property type="component" value="Unassembled WGS sequence"/>
</dbReference>
<keyword evidence="4" id="KW-1185">Reference proteome</keyword>
<evidence type="ECO:0000313" key="4">
    <source>
        <dbReference type="Proteomes" id="UP000622547"/>
    </source>
</evidence>
<protein>
    <submittedName>
        <fullName evidence="3">Membrane protein</fullName>
    </submittedName>
</protein>
<dbReference type="GO" id="GO:0005886">
    <property type="term" value="C:plasma membrane"/>
    <property type="evidence" value="ECO:0007669"/>
    <property type="project" value="TreeGrafter"/>
</dbReference>
<dbReference type="InterPro" id="IPR051599">
    <property type="entry name" value="Cell_Envelope_Assoc"/>
</dbReference>
<dbReference type="RefSeq" id="WP_204077232.1">
    <property type="nucleotide sequence ID" value="NZ_BAABHI010000021.1"/>
</dbReference>
<dbReference type="EMBL" id="BOOP01000036">
    <property type="protein sequence ID" value="GII41791.1"/>
    <property type="molecule type" value="Genomic_DNA"/>
</dbReference>
<dbReference type="AlphaFoldDB" id="A0A8J3UEF4"/>
<feature type="domain" description="DUF218" evidence="2">
    <location>
        <begin position="61"/>
        <end position="176"/>
    </location>
</feature>
<organism evidence="3 4">
    <name type="scientific">Planotetraspora phitsanulokensis</name>
    <dbReference type="NCBI Taxonomy" id="575192"/>
    <lineage>
        <taxon>Bacteria</taxon>
        <taxon>Bacillati</taxon>
        <taxon>Actinomycetota</taxon>
        <taxon>Actinomycetes</taxon>
        <taxon>Streptosporangiales</taxon>
        <taxon>Streptosporangiaceae</taxon>
        <taxon>Planotetraspora</taxon>
    </lineage>
</organism>
<comment type="caution">
    <text evidence="3">The sequence shown here is derived from an EMBL/GenBank/DDBJ whole genome shotgun (WGS) entry which is preliminary data.</text>
</comment>
<dbReference type="PANTHER" id="PTHR30336:SF6">
    <property type="entry name" value="INTEGRAL MEMBRANE PROTEIN"/>
    <property type="match status" value="1"/>
</dbReference>
<keyword evidence="1" id="KW-0472">Membrane</keyword>
<proteinExistence type="predicted"/>
<gene>
    <name evidence="3" type="ORF">Pph01_67940</name>
</gene>
<name>A0A8J3UEF4_9ACTN</name>
<keyword evidence="1" id="KW-0812">Transmembrane</keyword>
<dbReference type="Pfam" id="PF02698">
    <property type="entry name" value="DUF218"/>
    <property type="match status" value="1"/>
</dbReference>
<feature type="transmembrane region" description="Helical" evidence="1">
    <location>
        <begin position="12"/>
        <end position="37"/>
    </location>
</feature>
<dbReference type="CDD" id="cd06259">
    <property type="entry name" value="YdcF-like"/>
    <property type="match status" value="1"/>
</dbReference>
<feature type="transmembrane region" description="Helical" evidence="1">
    <location>
        <begin position="52"/>
        <end position="71"/>
    </location>
</feature>